<dbReference type="Gene3D" id="1.20.1740.10">
    <property type="entry name" value="Amino acid/polyamine transporter I"/>
    <property type="match status" value="1"/>
</dbReference>
<dbReference type="EMBL" id="VENJ01000028">
    <property type="protein sequence ID" value="MTJ05879.1"/>
    <property type="molecule type" value="Genomic_DNA"/>
</dbReference>
<feature type="transmembrane region" description="Helical" evidence="7">
    <location>
        <begin position="164"/>
        <end position="186"/>
    </location>
</feature>
<feature type="transmembrane region" description="Helical" evidence="7">
    <location>
        <begin position="360"/>
        <end position="377"/>
    </location>
</feature>
<keyword evidence="2" id="KW-1003">Cell membrane</keyword>
<reference evidence="8 9" key="1">
    <citation type="submission" date="2019-06" db="EMBL/GenBank/DDBJ databases">
        <title>Enrichment of Autotrophic Halophilic Microorganisms from Red Sea Brine Pool Using Microbial Electrosynthesis System.</title>
        <authorList>
            <person name="Alqahtani M.F."/>
            <person name="Bajracharya S."/>
            <person name="Katuri K.P."/>
            <person name="Ali M."/>
            <person name="Saikaly P.E."/>
        </authorList>
    </citation>
    <scope>NUCLEOTIDE SEQUENCE [LARGE SCALE GENOMIC DNA]</scope>
    <source>
        <strain evidence="8">MES6</strain>
    </source>
</reference>
<dbReference type="Proteomes" id="UP000483078">
    <property type="component" value="Unassembled WGS sequence"/>
</dbReference>
<dbReference type="GO" id="GO:0022857">
    <property type="term" value="F:transmembrane transporter activity"/>
    <property type="evidence" value="ECO:0007669"/>
    <property type="project" value="InterPro"/>
</dbReference>
<feature type="transmembrane region" description="Helical" evidence="7">
    <location>
        <begin position="330"/>
        <end position="348"/>
    </location>
</feature>
<evidence type="ECO:0000256" key="6">
    <source>
        <dbReference type="SAM" id="MobiDB-lite"/>
    </source>
</evidence>
<feature type="transmembrane region" description="Helical" evidence="7">
    <location>
        <begin position="123"/>
        <end position="143"/>
    </location>
</feature>
<feature type="transmembrane region" description="Helical" evidence="7">
    <location>
        <begin position="81"/>
        <end position="103"/>
    </location>
</feature>
<name>A0A7C9LMW2_9RHOB</name>
<feature type="transmembrane region" description="Helical" evidence="7">
    <location>
        <begin position="45"/>
        <end position="69"/>
    </location>
</feature>
<dbReference type="PANTHER" id="PTHR42770:SF11">
    <property type="entry name" value="INNER MEMBRANE TRANSPORT PROTEIN YBAT"/>
    <property type="match status" value="1"/>
</dbReference>
<protein>
    <submittedName>
        <fullName evidence="8">APC family permease</fullName>
    </submittedName>
</protein>
<dbReference type="PIRSF" id="PIRSF006060">
    <property type="entry name" value="AA_transporter"/>
    <property type="match status" value="1"/>
</dbReference>
<sequence>SSAPCWSRSTKNGPPKRRPTSSGNARMHDLLSAEFPDLGLLNLSFLGLADIDVGATFFIGATLMLITFAIQHRGILGTARVQMWIGLLVVVPMLIVGIVPFFNGSVQAESYAPLVPPNGSWNIGGWTLFLGALFIAGWSTYAFETAVCYTREFKNPATDTKRSIIAAGLLCVVLYSLVAATFQGFLGIEGMTAPGIVDGTGVAAAMGDMVGSGSAFVTHLLEMMMILALLLAIMMAMAGSSRTLYQGGVDGWLPKYLSHTNEHGAPTKAMWTDLVFNLGLLTFAASDATAYYLILSISNVGYMLFIFLNLQATWIHRIDSPNIERPYRAPNWLVGFNACLGFFNLFLMGVGAKLWGNPNALWYGFGFALLILPVFVYRHYIQDGGRFPDHMLVDLDLQGQDLGEKRAGILPYLALALGGVLILIGHYYFQLPS</sequence>
<dbReference type="GO" id="GO:0005886">
    <property type="term" value="C:plasma membrane"/>
    <property type="evidence" value="ECO:0007669"/>
    <property type="project" value="UniProtKB-SubCell"/>
</dbReference>
<dbReference type="AlphaFoldDB" id="A0A7C9LMW2"/>
<evidence type="ECO:0000256" key="3">
    <source>
        <dbReference type="ARBA" id="ARBA00022692"/>
    </source>
</evidence>
<comment type="subcellular location">
    <subcellularLocation>
        <location evidence="1">Cell membrane</location>
        <topology evidence="1">Multi-pass membrane protein</topology>
    </subcellularLocation>
</comment>
<dbReference type="PANTHER" id="PTHR42770">
    <property type="entry name" value="AMINO ACID TRANSPORTER-RELATED"/>
    <property type="match status" value="1"/>
</dbReference>
<feature type="transmembrane region" description="Helical" evidence="7">
    <location>
        <begin position="216"/>
        <end position="238"/>
    </location>
</feature>
<proteinExistence type="predicted"/>
<keyword evidence="5 7" id="KW-0472">Membrane</keyword>
<feature type="transmembrane region" description="Helical" evidence="7">
    <location>
        <begin position="409"/>
        <end position="429"/>
    </location>
</feature>
<evidence type="ECO:0000256" key="5">
    <source>
        <dbReference type="ARBA" id="ARBA00023136"/>
    </source>
</evidence>
<feature type="non-terminal residue" evidence="8">
    <location>
        <position position="1"/>
    </location>
</feature>
<dbReference type="Pfam" id="PF13520">
    <property type="entry name" value="AA_permease_2"/>
    <property type="match status" value="1"/>
</dbReference>
<dbReference type="InterPro" id="IPR050367">
    <property type="entry name" value="APC_superfamily"/>
</dbReference>
<dbReference type="InterPro" id="IPR002293">
    <property type="entry name" value="AA/rel_permease1"/>
</dbReference>
<evidence type="ECO:0000256" key="2">
    <source>
        <dbReference type="ARBA" id="ARBA00022475"/>
    </source>
</evidence>
<dbReference type="RefSeq" id="WP_273251015.1">
    <property type="nucleotide sequence ID" value="NZ_VENJ01000028.1"/>
</dbReference>
<evidence type="ECO:0000256" key="4">
    <source>
        <dbReference type="ARBA" id="ARBA00022989"/>
    </source>
</evidence>
<keyword evidence="3 7" id="KW-0812">Transmembrane</keyword>
<comment type="caution">
    <text evidence="8">The sequence shown here is derived from an EMBL/GenBank/DDBJ whole genome shotgun (WGS) entry which is preliminary data.</text>
</comment>
<gene>
    <name evidence="8" type="ORF">FH759_14515</name>
</gene>
<keyword evidence="4 7" id="KW-1133">Transmembrane helix</keyword>
<evidence type="ECO:0000313" key="8">
    <source>
        <dbReference type="EMBL" id="MTJ05879.1"/>
    </source>
</evidence>
<evidence type="ECO:0000256" key="1">
    <source>
        <dbReference type="ARBA" id="ARBA00004651"/>
    </source>
</evidence>
<feature type="compositionally biased region" description="Polar residues" evidence="6">
    <location>
        <begin position="1"/>
        <end position="12"/>
    </location>
</feature>
<feature type="transmembrane region" description="Helical" evidence="7">
    <location>
        <begin position="300"/>
        <end position="318"/>
    </location>
</feature>
<evidence type="ECO:0000256" key="7">
    <source>
        <dbReference type="SAM" id="Phobius"/>
    </source>
</evidence>
<accession>A0A7C9LMW2</accession>
<organism evidence="8 9">
    <name type="scientific">Sediminimonas qiaohouensis</name>
    <dbReference type="NCBI Taxonomy" id="552061"/>
    <lineage>
        <taxon>Bacteria</taxon>
        <taxon>Pseudomonadati</taxon>
        <taxon>Pseudomonadota</taxon>
        <taxon>Alphaproteobacteria</taxon>
        <taxon>Rhodobacterales</taxon>
        <taxon>Roseobacteraceae</taxon>
        <taxon>Sediminimonas</taxon>
    </lineage>
</organism>
<feature type="region of interest" description="Disordered" evidence="6">
    <location>
        <begin position="1"/>
        <end position="23"/>
    </location>
</feature>
<evidence type="ECO:0000313" key="9">
    <source>
        <dbReference type="Proteomes" id="UP000483078"/>
    </source>
</evidence>